<dbReference type="Gene3D" id="1.10.1070.20">
    <property type="match status" value="1"/>
</dbReference>
<evidence type="ECO:0000256" key="1">
    <source>
        <dbReference type="ARBA" id="ARBA00022679"/>
    </source>
</evidence>
<name>A0A6J6Z8H6_9ZZZZ</name>
<dbReference type="GO" id="GO:0005829">
    <property type="term" value="C:cytosol"/>
    <property type="evidence" value="ECO:0007669"/>
    <property type="project" value="TreeGrafter"/>
</dbReference>
<proteinExistence type="predicted"/>
<feature type="domain" description="HipA N-terminal subdomain 1" evidence="4">
    <location>
        <begin position="10"/>
        <end position="102"/>
    </location>
</feature>
<gene>
    <name evidence="5" type="ORF">UFOPK3124_00867</name>
</gene>
<sequence length="400" mass="44341">MKTPKIKVLSVETPEGHAGRLTKEARYVFNYETTTHDAEVSLVMPLRAQSYASGGLFSVFEMNRPEGYLLDVIKKRFAKQAPLDDMALLKITGANQIGRLTYRDPEDDIVKALPQVSKEELIGSTASAELFEFLSDIYFNSGVSGFQPKVIMPDAGAHIAEKASAVTPDLIVKAAGEDYPFLAQNEFMCMEVARRAGLMVPPFWLSEDGGLFITERFDVAADGQRLGLEDMAVLMGKSPEEKYNGSVENIAKAVDLFCGSNSVESKSRLFEYIALSVSLKNGDAHLKNFSLIYDTPRGDVRLSPLYDVVTTMIYKIENPRTGATKVDNTMALNMFKAKSYPPTSSLLTFGRAVCMVKNPESVIERIEEAKHETLSEHQSRIDPWLHANLKSVWDKSDAVN</sequence>
<dbReference type="EMBL" id="CAFAAY010000066">
    <property type="protein sequence ID" value="CAB4817769.1"/>
    <property type="molecule type" value="Genomic_DNA"/>
</dbReference>
<evidence type="ECO:0000259" key="3">
    <source>
        <dbReference type="Pfam" id="PF07804"/>
    </source>
</evidence>
<dbReference type="NCBIfam" id="TIGR03071">
    <property type="entry name" value="couple_hipA"/>
    <property type="match status" value="1"/>
</dbReference>
<dbReference type="InterPro" id="IPR017508">
    <property type="entry name" value="HipA_N1"/>
</dbReference>
<keyword evidence="2" id="KW-0418">Kinase</keyword>
<dbReference type="InterPro" id="IPR052028">
    <property type="entry name" value="HipA_Ser/Thr_kinase"/>
</dbReference>
<evidence type="ECO:0000256" key="2">
    <source>
        <dbReference type="ARBA" id="ARBA00022777"/>
    </source>
</evidence>
<dbReference type="Pfam" id="PF07804">
    <property type="entry name" value="HipA_C"/>
    <property type="match status" value="1"/>
</dbReference>
<accession>A0A6J6Z8H6</accession>
<evidence type="ECO:0000313" key="5">
    <source>
        <dbReference type="EMBL" id="CAB4817769.1"/>
    </source>
</evidence>
<dbReference type="InterPro" id="IPR012893">
    <property type="entry name" value="HipA-like_C"/>
</dbReference>
<dbReference type="AlphaFoldDB" id="A0A6J6Z8H6"/>
<dbReference type="GO" id="GO:0004674">
    <property type="term" value="F:protein serine/threonine kinase activity"/>
    <property type="evidence" value="ECO:0007669"/>
    <property type="project" value="TreeGrafter"/>
</dbReference>
<keyword evidence="1" id="KW-0808">Transferase</keyword>
<feature type="domain" description="HipA-like C-terminal" evidence="3">
    <location>
        <begin position="142"/>
        <end position="367"/>
    </location>
</feature>
<reference evidence="5" key="1">
    <citation type="submission" date="2020-05" db="EMBL/GenBank/DDBJ databases">
        <authorList>
            <person name="Chiriac C."/>
            <person name="Salcher M."/>
            <person name="Ghai R."/>
            <person name="Kavagutti S V."/>
        </authorList>
    </citation>
    <scope>NUCLEOTIDE SEQUENCE</scope>
</reference>
<dbReference type="PANTHER" id="PTHR37419:SF1">
    <property type="entry name" value="SERINE_THREONINE-PROTEIN KINASE TOXIN HIPA"/>
    <property type="match status" value="1"/>
</dbReference>
<organism evidence="5">
    <name type="scientific">freshwater metagenome</name>
    <dbReference type="NCBI Taxonomy" id="449393"/>
    <lineage>
        <taxon>unclassified sequences</taxon>
        <taxon>metagenomes</taxon>
        <taxon>ecological metagenomes</taxon>
    </lineage>
</organism>
<dbReference type="PANTHER" id="PTHR37419">
    <property type="entry name" value="SERINE/THREONINE-PROTEIN KINASE TOXIN HIPA"/>
    <property type="match status" value="1"/>
</dbReference>
<dbReference type="Pfam" id="PF13657">
    <property type="entry name" value="Couple_hipA"/>
    <property type="match status" value="1"/>
</dbReference>
<evidence type="ECO:0000259" key="4">
    <source>
        <dbReference type="Pfam" id="PF13657"/>
    </source>
</evidence>
<protein>
    <submittedName>
        <fullName evidence="5">Unannotated protein</fullName>
    </submittedName>
</protein>